<name>A0A4U6BN46_9BRAD</name>
<dbReference type="STRING" id="211460.YH63_13650"/>
<dbReference type="EMBL" id="LBIA02000001">
    <property type="protein sequence ID" value="TKT70865.1"/>
    <property type="molecule type" value="Genomic_DNA"/>
</dbReference>
<dbReference type="RefSeq" id="WP_137325124.1">
    <property type="nucleotide sequence ID" value="NZ_LBIA02000001.1"/>
</dbReference>
<accession>A0A4U6BN46</accession>
<evidence type="ECO:0000313" key="1">
    <source>
        <dbReference type="EMBL" id="TKT70865.1"/>
    </source>
</evidence>
<dbReference type="Proteomes" id="UP000034832">
    <property type="component" value="Unassembled WGS sequence"/>
</dbReference>
<reference evidence="1" key="1">
    <citation type="submission" date="2019-04" db="EMBL/GenBank/DDBJ databases">
        <title>Whole genome sequencing of cave bacteria.</title>
        <authorList>
            <person name="Gan H.M."/>
            <person name="Barton H."/>
            <person name="Savka M.A."/>
        </authorList>
    </citation>
    <scope>NUCLEOTIDE SEQUENCE [LARGE SCALE GENOMIC DNA]</scope>
    <source>
        <strain evidence="1">LC387</strain>
    </source>
</reference>
<comment type="caution">
    <text evidence="1">The sequence shown here is derived from an EMBL/GenBank/DDBJ whole genome shotgun (WGS) entry which is preliminary data.</text>
</comment>
<gene>
    <name evidence="1" type="ORF">YH63_005250</name>
</gene>
<proteinExistence type="predicted"/>
<dbReference type="AlphaFoldDB" id="A0A4U6BN46"/>
<protein>
    <submittedName>
        <fullName evidence="1">Uncharacterized protein</fullName>
    </submittedName>
</protein>
<keyword evidence="2" id="KW-1185">Reference proteome</keyword>
<organism evidence="1 2">
    <name type="scientific">Afipia massiliensis</name>
    <dbReference type="NCBI Taxonomy" id="211460"/>
    <lineage>
        <taxon>Bacteria</taxon>
        <taxon>Pseudomonadati</taxon>
        <taxon>Pseudomonadota</taxon>
        <taxon>Alphaproteobacteria</taxon>
        <taxon>Hyphomicrobiales</taxon>
        <taxon>Nitrobacteraceae</taxon>
        <taxon>Afipia</taxon>
    </lineage>
</organism>
<evidence type="ECO:0000313" key="2">
    <source>
        <dbReference type="Proteomes" id="UP000034832"/>
    </source>
</evidence>
<sequence length="273" mass="31192">MTDTRWRVLLHEFNVPQQLVEQSMLRLALILVAILFCSPCLATKENAAKINPIEFIKSKSRVTAYVGSDQTEFVASTEMWFYNFPLDECDASITPEKDFFIVGYSCPASYGAQPILFTLTSATDQDELILAKVDIAGKKLSREQYFLFIKKPFDYAGSYQTMLTKPFDVNIVDKENAITHVGSLKDFLESNERKSYRCYVIRQADPDYVVGCSYSTPKGGTDPTATLYYKFKLITNSQLLWVTTYRNDRTEFMGRAALKQISVIFDLPNFTYE</sequence>